<sequence length="71" mass="8036">MTFISRVLCLQQVHDISIKDVLQYELSPVPPSLFEDNGDMRTAKSKATLKKRLGVELSSRFVEQVEVTVVD</sequence>
<name>A0A8J5JT03_HOMAM</name>
<proteinExistence type="predicted"/>
<keyword evidence="2" id="KW-1185">Reference proteome</keyword>
<protein>
    <submittedName>
        <fullName evidence="1">Uncharacterized protein</fullName>
    </submittedName>
</protein>
<evidence type="ECO:0000313" key="1">
    <source>
        <dbReference type="EMBL" id="KAG7163787.1"/>
    </source>
</evidence>
<gene>
    <name evidence="1" type="ORF">Hamer_G019897</name>
</gene>
<dbReference type="EMBL" id="JAHLQT010026439">
    <property type="protein sequence ID" value="KAG7163787.1"/>
    <property type="molecule type" value="Genomic_DNA"/>
</dbReference>
<reference evidence="1" key="1">
    <citation type="journal article" date="2021" name="Sci. Adv.">
        <title>The American lobster genome reveals insights on longevity, neural, and immune adaptations.</title>
        <authorList>
            <person name="Polinski J.M."/>
            <person name="Zimin A.V."/>
            <person name="Clark K.F."/>
            <person name="Kohn A.B."/>
            <person name="Sadowski N."/>
            <person name="Timp W."/>
            <person name="Ptitsyn A."/>
            <person name="Khanna P."/>
            <person name="Romanova D.Y."/>
            <person name="Williams P."/>
            <person name="Greenwood S.J."/>
            <person name="Moroz L.L."/>
            <person name="Walt D.R."/>
            <person name="Bodnar A.G."/>
        </authorList>
    </citation>
    <scope>NUCLEOTIDE SEQUENCE</scope>
    <source>
        <strain evidence="1">GMGI-L3</strain>
    </source>
</reference>
<accession>A0A8J5JT03</accession>
<evidence type="ECO:0000313" key="2">
    <source>
        <dbReference type="Proteomes" id="UP000747542"/>
    </source>
</evidence>
<dbReference type="Proteomes" id="UP000747542">
    <property type="component" value="Unassembled WGS sequence"/>
</dbReference>
<organism evidence="1 2">
    <name type="scientific">Homarus americanus</name>
    <name type="common">American lobster</name>
    <dbReference type="NCBI Taxonomy" id="6706"/>
    <lineage>
        <taxon>Eukaryota</taxon>
        <taxon>Metazoa</taxon>
        <taxon>Ecdysozoa</taxon>
        <taxon>Arthropoda</taxon>
        <taxon>Crustacea</taxon>
        <taxon>Multicrustacea</taxon>
        <taxon>Malacostraca</taxon>
        <taxon>Eumalacostraca</taxon>
        <taxon>Eucarida</taxon>
        <taxon>Decapoda</taxon>
        <taxon>Pleocyemata</taxon>
        <taxon>Astacidea</taxon>
        <taxon>Nephropoidea</taxon>
        <taxon>Nephropidae</taxon>
        <taxon>Homarus</taxon>
    </lineage>
</organism>
<dbReference type="AlphaFoldDB" id="A0A8J5JT03"/>
<comment type="caution">
    <text evidence="1">The sequence shown here is derived from an EMBL/GenBank/DDBJ whole genome shotgun (WGS) entry which is preliminary data.</text>
</comment>